<evidence type="ECO:0000256" key="1">
    <source>
        <dbReference type="SAM" id="SignalP"/>
    </source>
</evidence>
<keyword evidence="3" id="KW-1185">Reference proteome</keyword>
<dbReference type="RefSeq" id="WP_201936809.1">
    <property type="nucleotide sequence ID" value="NZ_JAERSG010000003.1"/>
</dbReference>
<feature type="signal peptide" evidence="1">
    <location>
        <begin position="1"/>
        <end position="21"/>
    </location>
</feature>
<accession>A0ABS1L9W4</accession>
<keyword evidence="1" id="KW-0732">Signal</keyword>
<proteinExistence type="predicted"/>
<evidence type="ECO:0008006" key="4">
    <source>
        <dbReference type="Google" id="ProtNLM"/>
    </source>
</evidence>
<dbReference type="EMBL" id="JAERSG010000003">
    <property type="protein sequence ID" value="MBL0748480.1"/>
    <property type="molecule type" value="Genomic_DNA"/>
</dbReference>
<sequence length="169" mass="17444">MRTALTILSLGALLVAATACSSSTGGDDVSAQDREQEVVDVVTEAVPVVQDALGGTKVLVDGSWGSCPGGVGHRFSGGGTITAPEGDAAAQLEAVRAALVDAGFEDETQVEDHVTVARDEVDLDIAQQLAAKTPGTWKVSFNGPCKRYSGDDEDYVKAQNLEGARTLLP</sequence>
<dbReference type="Proteomes" id="UP000636918">
    <property type="component" value="Unassembled WGS sequence"/>
</dbReference>
<comment type="caution">
    <text evidence="2">The sequence shown here is derived from an EMBL/GenBank/DDBJ whole genome shotgun (WGS) entry which is preliminary data.</text>
</comment>
<protein>
    <recommendedName>
        <fullName evidence="4">Lipoprotein</fullName>
    </recommendedName>
</protein>
<feature type="chain" id="PRO_5046305971" description="Lipoprotein" evidence="1">
    <location>
        <begin position="22"/>
        <end position="169"/>
    </location>
</feature>
<evidence type="ECO:0000313" key="3">
    <source>
        <dbReference type="Proteomes" id="UP000636918"/>
    </source>
</evidence>
<organism evidence="2 3">
    <name type="scientific">Nocardioides baculatus</name>
    <dbReference type="NCBI Taxonomy" id="2801337"/>
    <lineage>
        <taxon>Bacteria</taxon>
        <taxon>Bacillati</taxon>
        <taxon>Actinomycetota</taxon>
        <taxon>Actinomycetes</taxon>
        <taxon>Propionibacteriales</taxon>
        <taxon>Nocardioidaceae</taxon>
        <taxon>Nocardioides</taxon>
    </lineage>
</organism>
<dbReference type="PROSITE" id="PS51257">
    <property type="entry name" value="PROKAR_LIPOPROTEIN"/>
    <property type="match status" value="1"/>
</dbReference>
<reference evidence="2 3" key="1">
    <citation type="submission" date="2021-01" db="EMBL/GenBank/DDBJ databases">
        <title>Genome seq and assembly of Nocardiodes sp. G10.</title>
        <authorList>
            <person name="Chhetri G."/>
        </authorList>
    </citation>
    <scope>NUCLEOTIDE SEQUENCE [LARGE SCALE GENOMIC DNA]</scope>
    <source>
        <strain evidence="2 3">G10</strain>
    </source>
</reference>
<evidence type="ECO:0000313" key="2">
    <source>
        <dbReference type="EMBL" id="MBL0748480.1"/>
    </source>
</evidence>
<gene>
    <name evidence="2" type="ORF">JI751_12735</name>
</gene>
<name>A0ABS1L9W4_9ACTN</name>